<dbReference type="GO" id="GO:0031510">
    <property type="term" value="C:SUMO activating enzyme complex"/>
    <property type="evidence" value="ECO:0007669"/>
    <property type="project" value="TreeGrafter"/>
</dbReference>
<dbReference type="SUPFAM" id="SSF69572">
    <property type="entry name" value="Activating enzymes of the ubiquitin-like proteins"/>
    <property type="match status" value="2"/>
</dbReference>
<dbReference type="PRINTS" id="PR01849">
    <property type="entry name" value="UBIQUITINACT"/>
</dbReference>
<dbReference type="FunFam" id="2.40.30.180:FF:000001">
    <property type="entry name" value="ubiquitin-like modifier-activating enzyme 1"/>
    <property type="match status" value="1"/>
</dbReference>
<dbReference type="Pfam" id="PF09358">
    <property type="entry name" value="E1_UFD"/>
    <property type="match status" value="1"/>
</dbReference>
<dbReference type="PANTHER" id="PTHR10953">
    <property type="entry name" value="UBIQUITIN-ACTIVATING ENZYME E1"/>
    <property type="match status" value="1"/>
</dbReference>
<organism evidence="5 6">
    <name type="scientific">Oopsacas minuta</name>
    <dbReference type="NCBI Taxonomy" id="111878"/>
    <lineage>
        <taxon>Eukaryota</taxon>
        <taxon>Metazoa</taxon>
        <taxon>Porifera</taxon>
        <taxon>Hexactinellida</taxon>
        <taxon>Hexasterophora</taxon>
        <taxon>Lyssacinosida</taxon>
        <taxon>Leucopsacidae</taxon>
        <taxon>Oopsacas</taxon>
    </lineage>
</organism>
<evidence type="ECO:0000259" key="4">
    <source>
        <dbReference type="SMART" id="SM00985"/>
    </source>
</evidence>
<dbReference type="EMBL" id="JAKMXF010000012">
    <property type="protein sequence ID" value="KAI6661380.1"/>
    <property type="molecule type" value="Genomic_DNA"/>
</dbReference>
<name>A0AAV7KK68_9METZ</name>
<dbReference type="Gene3D" id="1.10.10.2660">
    <property type="entry name" value="Ubiquitin-activating enzyme E1, SCCH domain"/>
    <property type="match status" value="1"/>
</dbReference>
<dbReference type="GO" id="GO:0016925">
    <property type="term" value="P:protein sumoylation"/>
    <property type="evidence" value="ECO:0007669"/>
    <property type="project" value="TreeGrafter"/>
</dbReference>
<dbReference type="NCBIfam" id="TIGR01408">
    <property type="entry name" value="Ube1"/>
    <property type="match status" value="1"/>
</dbReference>
<dbReference type="Proteomes" id="UP001165289">
    <property type="component" value="Unassembled WGS sequence"/>
</dbReference>
<dbReference type="Pfam" id="PF16191">
    <property type="entry name" value="E1_4HB"/>
    <property type="match status" value="1"/>
</dbReference>
<dbReference type="InterPro" id="IPR018965">
    <property type="entry name" value="Ub-activating_enz_E1_C"/>
</dbReference>
<dbReference type="GO" id="GO:0019948">
    <property type="term" value="F:SUMO activating enzyme activity"/>
    <property type="evidence" value="ECO:0007669"/>
    <property type="project" value="TreeGrafter"/>
</dbReference>
<dbReference type="FunFam" id="3.50.50.80:FF:000001">
    <property type="entry name" value="ubiquitin-like modifier-activating enzyme 1"/>
    <property type="match status" value="1"/>
</dbReference>
<dbReference type="InterPro" id="IPR038252">
    <property type="entry name" value="UBA_E1_C_sf"/>
</dbReference>
<comment type="similarity">
    <text evidence="2">Belongs to the ubiquitin-activating E1 family.</text>
</comment>
<proteinExistence type="inferred from homology"/>
<evidence type="ECO:0000313" key="5">
    <source>
        <dbReference type="EMBL" id="KAI6661380.1"/>
    </source>
</evidence>
<dbReference type="SMART" id="SM00985">
    <property type="entry name" value="UBA_e1_C"/>
    <property type="match status" value="1"/>
</dbReference>
<evidence type="ECO:0000256" key="3">
    <source>
        <dbReference type="ARBA" id="ARBA00022598"/>
    </source>
</evidence>
<gene>
    <name evidence="5" type="ORF">LOD99_9963</name>
</gene>
<comment type="caution">
    <text evidence="5">The sequence shown here is derived from an EMBL/GenBank/DDBJ whole genome shotgun (WGS) entry which is preliminary data.</text>
</comment>
<dbReference type="InterPro" id="IPR042063">
    <property type="entry name" value="Ubi_acti_E1_SCCH"/>
</dbReference>
<accession>A0AAV7KK68</accession>
<dbReference type="InterPro" id="IPR042302">
    <property type="entry name" value="E1_FCCH_sf"/>
</dbReference>
<dbReference type="InterPro" id="IPR042449">
    <property type="entry name" value="Ub-E1_IAD_1"/>
</dbReference>
<keyword evidence="6" id="KW-1185">Reference proteome</keyword>
<sequence length="1018" mass="114690">MATSESQPMEIDDSLYSRQRYVLGDNAMKKMAQSKVFVSGMDGLGVEIAKNIVLAGVKELVIHDTDSVTIDDIGTQFFLRESDLDRNRAEVTCPRLSELNPYVTVKVLGGDLDEEMSVLDTFTCVIFVNYLSLQSLECANKRCRKSDPQIRFISASTCGVFASVFNDFGDSFEVLDKNGEEFHEFFISGVTRCEKGVVTCLENELHNLESGDFVTFKEVQGMVELNSGEYKVDVLSPKEFTISDTSGFKDYTTGGICLPIKKPIHLSFKPLRPQLHNPNILMCDLGKLDAPPQIHLAYITMLHFVLKYKRKPQPHDEKDFQLMLQLTEGFVSKFEAGLLDKPDIDIIRDMSNTCTGTLQPLCATLGGIVAQEALIALTNKFTPIEQWMHLDAREVIPRDDIAAQEFDRKGDRYDPLRICIGDTLLQKLKGVNSFMVGCGAIGCEMIKNIALIGMSTKGRLTVTDNDLIEKSNLNRQFLFRDRHIQKPKSITAAQSAVEINPELRIEPQQNKVGPQTELSHYNDEFFLNQDIIINALDNVETRMYMDARCVTNQRPLLESGTMGAKGHVQVIIPFLTESYASQADPPEKDVPYCTLKSFPSTIEHCIQWARDKFESLFVQKPQMYSQFWNVNIDPSHLLAKMQQGQLPENCIPVIKMLGKKVTTFRECVEVARVKFERYFNHKARNLCHAFPDDHKLEDGSPFWASPKRKPEQIIFDPKDSTHIEFVIASAKLIAFRSSIQVTRQECELGAILPMIENTAVPVWKKSSKKIETDETKTKETSDVPSDKNIVEECTEYLARAVNIKVSPPIQKHELVMQANKFEKDDDSNAHIDFIASASNLRAKMYLIENADRLKIKRIAGRIVPAIATTTAAVSGLVALELIKLVKVCKLEDYKNCFMSLAVPTILFSEPGPVAKSEVCPGLFVSLWDKWEVRGSDTFTIKQFITDVTSRFKITPTMIVQGVKMIYVPLMPGHSKRLNQPINKFILKNESQNYVDLVVTFDGAEGEDVNGPPIRYIIS</sequence>
<dbReference type="InterPro" id="IPR019572">
    <property type="entry name" value="UBA_E1_SCCH"/>
</dbReference>
<dbReference type="Gene3D" id="3.40.50.12550">
    <property type="entry name" value="Ubiquitin-activating enzyme E1, inactive adenylation domain, subdomain 2"/>
    <property type="match status" value="1"/>
</dbReference>
<dbReference type="InterPro" id="IPR032420">
    <property type="entry name" value="E1_4HB"/>
</dbReference>
<protein>
    <submittedName>
        <fullName evidence="5">Ubiquitin-like modifier-activating enzyme 6 isoform X1</fullName>
    </submittedName>
</protein>
<dbReference type="InterPro" id="IPR000594">
    <property type="entry name" value="ThiF_NAD_FAD-bd"/>
</dbReference>
<dbReference type="InterPro" id="IPR045886">
    <property type="entry name" value="ThiF/MoeB/HesA"/>
</dbReference>
<dbReference type="GO" id="GO:0005737">
    <property type="term" value="C:cytoplasm"/>
    <property type="evidence" value="ECO:0007669"/>
    <property type="project" value="TreeGrafter"/>
</dbReference>
<dbReference type="Pfam" id="PF00899">
    <property type="entry name" value="ThiF"/>
    <property type="match status" value="1"/>
</dbReference>
<dbReference type="InterPro" id="IPR018075">
    <property type="entry name" value="UBQ-activ_enz_E1"/>
</dbReference>
<keyword evidence="3" id="KW-0436">Ligase</keyword>
<dbReference type="Gene3D" id="3.10.290.60">
    <property type="entry name" value="Ubiquitin-activating enzyme E1, UFD domain"/>
    <property type="match status" value="1"/>
</dbReference>
<evidence type="ECO:0000313" key="6">
    <source>
        <dbReference type="Proteomes" id="UP001165289"/>
    </source>
</evidence>
<dbReference type="InterPro" id="IPR000011">
    <property type="entry name" value="UBQ/SUMO-activ_enz_E1-like"/>
</dbReference>
<dbReference type="AlphaFoldDB" id="A0AAV7KK68"/>
<dbReference type="Gene3D" id="2.40.30.180">
    <property type="entry name" value="Ubiquitin-activating enzyme E1, FCCH domain"/>
    <property type="match status" value="1"/>
</dbReference>
<comment type="pathway">
    <text evidence="1">Protein modification; protein ubiquitination.</text>
</comment>
<dbReference type="PANTHER" id="PTHR10953:SF186">
    <property type="entry name" value="UBIQUITIN-LIKE MODIFIER-ACTIVATING ENZYME 6"/>
    <property type="match status" value="1"/>
</dbReference>
<dbReference type="Pfam" id="PF10585">
    <property type="entry name" value="UBA_E1_SCCH"/>
    <property type="match status" value="1"/>
</dbReference>
<dbReference type="InterPro" id="IPR032418">
    <property type="entry name" value="E1_FCCH"/>
</dbReference>
<dbReference type="Gene3D" id="3.40.50.720">
    <property type="entry name" value="NAD(P)-binding Rossmann-like Domain"/>
    <property type="match status" value="1"/>
</dbReference>
<evidence type="ECO:0000256" key="1">
    <source>
        <dbReference type="ARBA" id="ARBA00004906"/>
    </source>
</evidence>
<reference evidence="5 6" key="1">
    <citation type="journal article" date="2023" name="BMC Biol.">
        <title>The compact genome of the sponge Oopsacas minuta (Hexactinellida) is lacking key metazoan core genes.</title>
        <authorList>
            <person name="Santini S."/>
            <person name="Schenkelaars Q."/>
            <person name="Jourda C."/>
            <person name="Duchesne M."/>
            <person name="Belahbib H."/>
            <person name="Rocher C."/>
            <person name="Selva M."/>
            <person name="Riesgo A."/>
            <person name="Vervoort M."/>
            <person name="Leys S.P."/>
            <person name="Kodjabachian L."/>
            <person name="Le Bivic A."/>
            <person name="Borchiellini C."/>
            <person name="Claverie J.M."/>
            <person name="Renard E."/>
        </authorList>
    </citation>
    <scope>NUCLEOTIDE SEQUENCE [LARGE SCALE GENOMIC DNA]</scope>
    <source>
        <strain evidence="5">SPO-2</strain>
    </source>
</reference>
<feature type="domain" description="Ubiquitin-activating enzyme E1 C-terminal" evidence="4">
    <location>
        <begin position="893"/>
        <end position="1013"/>
    </location>
</feature>
<dbReference type="Pfam" id="PF16190">
    <property type="entry name" value="E1_FCCH"/>
    <property type="match status" value="1"/>
</dbReference>
<dbReference type="Gene3D" id="3.50.50.80">
    <property type="entry name" value="Ubiquitin-activating enzyme E1, inactive adenylation domain, subdomain 1"/>
    <property type="match status" value="1"/>
</dbReference>
<evidence type="ECO:0000256" key="2">
    <source>
        <dbReference type="ARBA" id="ARBA00005673"/>
    </source>
</evidence>
<dbReference type="InterPro" id="IPR035985">
    <property type="entry name" value="Ubiquitin-activating_enz"/>
</dbReference>